<dbReference type="AlphaFoldDB" id="A0A0A0M6V8"/>
<dbReference type="Proteomes" id="UP000030003">
    <property type="component" value="Unassembled WGS sequence"/>
</dbReference>
<reference evidence="2 3" key="1">
    <citation type="submission" date="2013-08" db="EMBL/GenBank/DDBJ databases">
        <title>Genomic analysis of Lysobacter defluvii.</title>
        <authorList>
            <person name="Wang Q."/>
            <person name="Wang G."/>
        </authorList>
    </citation>
    <scope>NUCLEOTIDE SEQUENCE [LARGE SCALE GENOMIC DNA]</scope>
    <source>
        <strain evidence="2 3">IMMIB APB-9</strain>
    </source>
</reference>
<evidence type="ECO:0000313" key="3">
    <source>
        <dbReference type="Proteomes" id="UP000030003"/>
    </source>
</evidence>
<dbReference type="EMBL" id="AVBH01000047">
    <property type="protein sequence ID" value="KGO98820.1"/>
    <property type="molecule type" value="Genomic_DNA"/>
</dbReference>
<keyword evidence="3" id="KW-1185">Reference proteome</keyword>
<proteinExistence type="predicted"/>
<name>A0A0A0M6V8_9GAMM</name>
<feature type="region of interest" description="Disordered" evidence="1">
    <location>
        <begin position="1"/>
        <end position="94"/>
    </location>
</feature>
<organism evidence="2 3">
    <name type="scientific">Lysobacter defluvii IMMIB APB-9 = DSM 18482</name>
    <dbReference type="NCBI Taxonomy" id="1385515"/>
    <lineage>
        <taxon>Bacteria</taxon>
        <taxon>Pseudomonadati</taxon>
        <taxon>Pseudomonadota</taxon>
        <taxon>Gammaproteobacteria</taxon>
        <taxon>Lysobacterales</taxon>
        <taxon>Lysobacteraceae</taxon>
        <taxon>Novilysobacter</taxon>
    </lineage>
</organism>
<gene>
    <name evidence="2" type="ORF">N791_08480</name>
</gene>
<comment type="caution">
    <text evidence="2">The sequence shown here is derived from an EMBL/GenBank/DDBJ whole genome shotgun (WGS) entry which is preliminary data.</text>
</comment>
<protein>
    <submittedName>
        <fullName evidence="2">Uncharacterized protein</fullName>
    </submittedName>
</protein>
<accession>A0A0A0M6V8</accession>
<sequence length="94" mass="10405">MPLAMRDWPKPRLTRRSSPRSKPLPTPWMPSRRANPRCPAPLNRWSLCRPPGKRARRPMPGPPASLILGDTLSGRSRSVPGSGASIVPGWYSRG</sequence>
<evidence type="ECO:0000256" key="1">
    <source>
        <dbReference type="SAM" id="MobiDB-lite"/>
    </source>
</evidence>
<evidence type="ECO:0000313" key="2">
    <source>
        <dbReference type="EMBL" id="KGO98820.1"/>
    </source>
</evidence>